<dbReference type="Pfam" id="PF01844">
    <property type="entry name" value="HNH"/>
    <property type="match status" value="1"/>
</dbReference>
<organism evidence="2 3">
    <name type="scientific">Ligilactobacillus agilis</name>
    <dbReference type="NCBI Taxonomy" id="1601"/>
    <lineage>
        <taxon>Bacteria</taxon>
        <taxon>Bacillati</taxon>
        <taxon>Bacillota</taxon>
        <taxon>Bacilli</taxon>
        <taxon>Lactobacillales</taxon>
        <taxon>Lactobacillaceae</taxon>
        <taxon>Ligilactobacillus</taxon>
    </lineage>
</organism>
<evidence type="ECO:0000313" key="2">
    <source>
        <dbReference type="EMBL" id="OXS41546.1"/>
    </source>
</evidence>
<evidence type="ECO:0000259" key="1">
    <source>
        <dbReference type="SMART" id="SM00507"/>
    </source>
</evidence>
<dbReference type="GO" id="GO:0003676">
    <property type="term" value="F:nucleic acid binding"/>
    <property type="evidence" value="ECO:0007669"/>
    <property type="project" value="InterPro"/>
</dbReference>
<dbReference type="InterPro" id="IPR003615">
    <property type="entry name" value="HNH_nuc"/>
</dbReference>
<dbReference type="InterPro" id="IPR038713">
    <property type="entry name" value="Terminase_Gp1_N_sf"/>
</dbReference>
<gene>
    <name evidence="2" type="ORF">AYP69_02645</name>
</gene>
<dbReference type="Gene3D" id="1.10.30.50">
    <property type="match status" value="1"/>
</dbReference>
<dbReference type="GO" id="GO:0008270">
    <property type="term" value="F:zinc ion binding"/>
    <property type="evidence" value="ECO:0007669"/>
    <property type="project" value="InterPro"/>
</dbReference>
<name>A0A226RC89_9LACO</name>
<dbReference type="Pfam" id="PF03592">
    <property type="entry name" value="Terminase_2"/>
    <property type="match status" value="1"/>
</dbReference>
<accession>A0A226RC89</accession>
<dbReference type="Proteomes" id="UP000215261">
    <property type="component" value="Unassembled WGS sequence"/>
</dbReference>
<dbReference type="CDD" id="cd00085">
    <property type="entry name" value="HNHc"/>
    <property type="match status" value="1"/>
</dbReference>
<reference evidence="2 3" key="1">
    <citation type="submission" date="2016-03" db="EMBL/GenBank/DDBJ databases">
        <title>Sequencing of Lactobacillus Species from Commercial Turkeys.</title>
        <authorList>
            <person name="Johnson T.J."/>
            <person name="Youmans B.P."/>
            <person name="Case K.A."/>
        </authorList>
    </citation>
    <scope>NUCLEOTIDE SEQUENCE [LARGE SCALE GENOMIC DNA]</scope>
    <source>
        <strain evidence="2 3">UMNLA1</strain>
    </source>
</reference>
<evidence type="ECO:0000313" key="3">
    <source>
        <dbReference type="Proteomes" id="UP000215261"/>
    </source>
</evidence>
<dbReference type="Gene3D" id="1.10.10.1400">
    <property type="entry name" value="Terminase, small subunit, N-terminal DNA-binding domain, HTH motif"/>
    <property type="match status" value="1"/>
</dbReference>
<dbReference type="EMBL" id="LUGO01000030">
    <property type="protein sequence ID" value="OXS41546.1"/>
    <property type="molecule type" value="Genomic_DNA"/>
</dbReference>
<feature type="domain" description="HNH nuclease" evidence="1">
    <location>
        <begin position="120"/>
        <end position="172"/>
    </location>
</feature>
<sequence>MKKLTPKQQTFVDEYIISGNATQAAIKAISESIKDPKMKQLWAMRELIKRYTINYSQLVRPINWKNCIDSLAIILSKNANKYQKIAAREILFIYLGKKATYDLIEDDAVVTNRNDELVTRWKKKCLKRDKYQCRVCGSKKYLCVHHVSYWSVDPVNRINIDNGITLCSKCHTKQHIGEPVYKLMTLGGDNLE</sequence>
<protein>
    <recommendedName>
        <fullName evidence="1">HNH nuclease domain-containing protein</fullName>
    </recommendedName>
</protein>
<dbReference type="GO" id="GO:0051276">
    <property type="term" value="P:chromosome organization"/>
    <property type="evidence" value="ECO:0007669"/>
    <property type="project" value="InterPro"/>
</dbReference>
<comment type="caution">
    <text evidence="2">The sequence shown here is derived from an EMBL/GenBank/DDBJ whole genome shotgun (WGS) entry which is preliminary data.</text>
</comment>
<dbReference type="GO" id="GO:0004519">
    <property type="term" value="F:endonuclease activity"/>
    <property type="evidence" value="ECO:0007669"/>
    <property type="project" value="InterPro"/>
</dbReference>
<dbReference type="SMART" id="SM00507">
    <property type="entry name" value="HNHc"/>
    <property type="match status" value="1"/>
</dbReference>
<proteinExistence type="predicted"/>
<dbReference type="InterPro" id="IPR005335">
    <property type="entry name" value="Terminase_ssu"/>
</dbReference>
<dbReference type="AlphaFoldDB" id="A0A226RC89"/>
<dbReference type="InterPro" id="IPR002711">
    <property type="entry name" value="HNH"/>
</dbReference>